<keyword evidence="1 3" id="KW-0732">Signal</keyword>
<evidence type="ECO:0000259" key="4">
    <source>
        <dbReference type="Pfam" id="PF10342"/>
    </source>
</evidence>
<feature type="compositionally biased region" description="Low complexity" evidence="2">
    <location>
        <begin position="142"/>
        <end position="170"/>
    </location>
</feature>
<feature type="domain" description="Yeast cell wall synthesis Kre9/Knh1-like N-terminal" evidence="4">
    <location>
        <begin position="24"/>
        <end position="118"/>
    </location>
</feature>
<gene>
    <name evidence="5" type="ORF">ARMOST_05449</name>
</gene>
<organism evidence="5 6">
    <name type="scientific">Armillaria ostoyae</name>
    <name type="common">Armillaria root rot fungus</name>
    <dbReference type="NCBI Taxonomy" id="47428"/>
    <lineage>
        <taxon>Eukaryota</taxon>
        <taxon>Fungi</taxon>
        <taxon>Dikarya</taxon>
        <taxon>Basidiomycota</taxon>
        <taxon>Agaricomycotina</taxon>
        <taxon>Agaricomycetes</taxon>
        <taxon>Agaricomycetidae</taxon>
        <taxon>Agaricales</taxon>
        <taxon>Marasmiineae</taxon>
        <taxon>Physalacriaceae</taxon>
        <taxon>Armillaria</taxon>
    </lineage>
</organism>
<name>A0A284R0C4_ARMOS</name>
<keyword evidence="6" id="KW-1185">Reference proteome</keyword>
<evidence type="ECO:0000256" key="1">
    <source>
        <dbReference type="ARBA" id="ARBA00022729"/>
    </source>
</evidence>
<dbReference type="Pfam" id="PF10342">
    <property type="entry name" value="Kre9_KNH"/>
    <property type="match status" value="1"/>
</dbReference>
<feature type="compositionally biased region" description="Polar residues" evidence="2">
    <location>
        <begin position="112"/>
        <end position="136"/>
    </location>
</feature>
<dbReference type="InterPro" id="IPR052982">
    <property type="entry name" value="SRP1/TIP1-like"/>
</dbReference>
<dbReference type="InterPro" id="IPR018466">
    <property type="entry name" value="Kre9/Knh1-like_N"/>
</dbReference>
<feature type="region of interest" description="Disordered" evidence="2">
    <location>
        <begin position="112"/>
        <end position="199"/>
    </location>
</feature>
<accession>A0A284R0C4</accession>
<dbReference type="AlphaFoldDB" id="A0A284R0C4"/>
<feature type="signal peptide" evidence="3">
    <location>
        <begin position="1"/>
        <end position="17"/>
    </location>
</feature>
<dbReference type="OrthoDB" id="2432613at2759"/>
<dbReference type="EMBL" id="FUEG01000003">
    <property type="protein sequence ID" value="SJL02125.1"/>
    <property type="molecule type" value="Genomic_DNA"/>
</dbReference>
<sequence>MLSFVLSIAFVVALVRADVVPTAPGPNDVFNASSPCLIKWNVDTDEDWKNMTIKLMAGSNDDMQVVETVAVGLDGTDSAITPFSWTCPSVAPYSHIYFYEFTNGNDTGGSKWTTRFTIASPSGETTPPEHSSQPNGDNIPWGSGSTSDSDTKTGSRTYDAQSDTTAATSTRMHKLKATKTASLLDSSSDIKEPTLGLPSKQTQETAAVNPASTQVPMSCPGVQAMINGGQRLKSLSRTILVVFAIMSFM</sequence>
<feature type="chain" id="PRO_5012018220" description="Yeast cell wall synthesis Kre9/Knh1-like N-terminal domain-containing protein" evidence="3">
    <location>
        <begin position="18"/>
        <end position="249"/>
    </location>
</feature>
<dbReference type="PANTHER" id="PTHR40633">
    <property type="entry name" value="MATRIX PROTEIN, PUTATIVE (AFU_ORTHOLOGUE AFUA_8G05410)-RELATED"/>
    <property type="match status" value="1"/>
</dbReference>
<proteinExistence type="predicted"/>
<evidence type="ECO:0000313" key="6">
    <source>
        <dbReference type="Proteomes" id="UP000219338"/>
    </source>
</evidence>
<dbReference type="Proteomes" id="UP000219338">
    <property type="component" value="Unassembled WGS sequence"/>
</dbReference>
<evidence type="ECO:0000313" key="5">
    <source>
        <dbReference type="EMBL" id="SJL02125.1"/>
    </source>
</evidence>
<evidence type="ECO:0000256" key="2">
    <source>
        <dbReference type="SAM" id="MobiDB-lite"/>
    </source>
</evidence>
<dbReference type="PANTHER" id="PTHR40633:SF1">
    <property type="entry name" value="GPI ANCHORED SERINE-THREONINE RICH PROTEIN (AFU_ORTHOLOGUE AFUA_1G03630)"/>
    <property type="match status" value="1"/>
</dbReference>
<protein>
    <recommendedName>
        <fullName evidence="4">Yeast cell wall synthesis Kre9/Knh1-like N-terminal domain-containing protein</fullName>
    </recommendedName>
</protein>
<dbReference type="STRING" id="47428.A0A284R0C4"/>
<evidence type="ECO:0000256" key="3">
    <source>
        <dbReference type="SAM" id="SignalP"/>
    </source>
</evidence>
<reference evidence="6" key="1">
    <citation type="journal article" date="2017" name="Nat. Ecol. Evol.">
        <title>Genome expansion and lineage-specific genetic innovations in the forest pathogenic fungi Armillaria.</title>
        <authorList>
            <person name="Sipos G."/>
            <person name="Prasanna A.N."/>
            <person name="Walter M.C."/>
            <person name="O'Connor E."/>
            <person name="Balint B."/>
            <person name="Krizsan K."/>
            <person name="Kiss B."/>
            <person name="Hess J."/>
            <person name="Varga T."/>
            <person name="Slot J."/>
            <person name="Riley R."/>
            <person name="Boka B."/>
            <person name="Rigling D."/>
            <person name="Barry K."/>
            <person name="Lee J."/>
            <person name="Mihaltcheva S."/>
            <person name="LaButti K."/>
            <person name="Lipzen A."/>
            <person name="Waldron R."/>
            <person name="Moloney N.M."/>
            <person name="Sperisen C."/>
            <person name="Kredics L."/>
            <person name="Vagvoelgyi C."/>
            <person name="Patrignani A."/>
            <person name="Fitzpatrick D."/>
            <person name="Nagy I."/>
            <person name="Doyle S."/>
            <person name="Anderson J.B."/>
            <person name="Grigoriev I.V."/>
            <person name="Gueldener U."/>
            <person name="Muensterkoetter M."/>
            <person name="Nagy L.G."/>
        </authorList>
    </citation>
    <scope>NUCLEOTIDE SEQUENCE [LARGE SCALE GENOMIC DNA]</scope>
    <source>
        <strain evidence="6">C18/9</strain>
    </source>
</reference>
<dbReference type="OMA" id="PYSHIYF"/>